<dbReference type="Gene3D" id="1.10.357.10">
    <property type="entry name" value="Tetracycline Repressor, domain 2"/>
    <property type="match status" value="1"/>
</dbReference>
<comment type="caution">
    <text evidence="1">The sequence shown here is derived from an EMBL/GenBank/DDBJ whole genome shotgun (WGS) entry which is preliminary data.</text>
</comment>
<reference evidence="1 2" key="1">
    <citation type="submission" date="2020-08" db="EMBL/GenBank/DDBJ databases">
        <title>Genomic Encyclopedia of Type Strains, Phase III (KMG-III): the genomes of soil and plant-associated and newly described type strains.</title>
        <authorList>
            <person name="Whitman W."/>
        </authorList>
    </citation>
    <scope>NUCLEOTIDE SEQUENCE [LARGE SCALE GENOMIC DNA]</scope>
    <source>
        <strain evidence="1 2">CECT 8897</strain>
    </source>
</reference>
<dbReference type="EMBL" id="JACHXD010000024">
    <property type="protein sequence ID" value="MBB3122129.1"/>
    <property type="molecule type" value="Genomic_DNA"/>
</dbReference>
<proteinExistence type="predicted"/>
<sequence>MDVAGTGLGSFYEYFANKDDLARVSVHLRSKTLLAAMHGAVAAQAGQTMVQIVHTILHALADAHACHPLEWGAHYALERQVSDPDAYARMYERFVSEWASALARSSDALPPGAELDEAARTCHTIAYGLFAHAHIRAYAGAAPAPDVRTVARQAKLAMLGYLAQLKAP</sequence>
<evidence type="ECO:0000313" key="2">
    <source>
        <dbReference type="Proteomes" id="UP000541535"/>
    </source>
</evidence>
<name>A0A7W5BFE5_9BURK</name>
<protein>
    <submittedName>
        <fullName evidence="1">AcrR family transcriptional regulator</fullName>
    </submittedName>
</protein>
<dbReference type="AlphaFoldDB" id="A0A7W5BFE5"/>
<gene>
    <name evidence="1" type="ORF">FHS03_005226</name>
</gene>
<dbReference type="Proteomes" id="UP000541535">
    <property type="component" value="Unassembled WGS sequence"/>
</dbReference>
<accession>A0A7W5BFE5</accession>
<keyword evidence="2" id="KW-1185">Reference proteome</keyword>
<organism evidence="1 2">
    <name type="scientific">Pseudoduganella violacea</name>
    <dbReference type="NCBI Taxonomy" id="1715466"/>
    <lineage>
        <taxon>Bacteria</taxon>
        <taxon>Pseudomonadati</taxon>
        <taxon>Pseudomonadota</taxon>
        <taxon>Betaproteobacteria</taxon>
        <taxon>Burkholderiales</taxon>
        <taxon>Oxalobacteraceae</taxon>
        <taxon>Telluria group</taxon>
        <taxon>Pseudoduganella</taxon>
    </lineage>
</organism>
<evidence type="ECO:0000313" key="1">
    <source>
        <dbReference type="EMBL" id="MBB3122129.1"/>
    </source>
</evidence>